<dbReference type="PANTHER" id="PTHR30137:SF19">
    <property type="entry name" value="LUCIFERASE-LIKE MONOOXYGENASE"/>
    <property type="match status" value="1"/>
</dbReference>
<evidence type="ECO:0000313" key="4">
    <source>
        <dbReference type="EMBL" id="SDW53825.1"/>
    </source>
</evidence>
<dbReference type="EMBL" id="FNNC01000003">
    <property type="protein sequence ID" value="SDW53825.1"/>
    <property type="molecule type" value="Genomic_DNA"/>
</dbReference>
<reference evidence="4 5" key="1">
    <citation type="submission" date="2016-10" db="EMBL/GenBank/DDBJ databases">
        <authorList>
            <person name="de Groot N.N."/>
        </authorList>
    </citation>
    <scope>NUCLEOTIDE SEQUENCE [LARGE SCALE GENOMIC DNA]</scope>
    <source>
        <strain evidence="4 5">DSM 23126</strain>
    </source>
</reference>
<evidence type="ECO:0000256" key="1">
    <source>
        <dbReference type="ARBA" id="ARBA00007789"/>
    </source>
</evidence>
<dbReference type="Pfam" id="PF00296">
    <property type="entry name" value="Bac_luciferase"/>
    <property type="match status" value="1"/>
</dbReference>
<feature type="region of interest" description="Disordered" evidence="2">
    <location>
        <begin position="255"/>
        <end position="274"/>
    </location>
</feature>
<dbReference type="FunFam" id="3.20.20.30:FF:000002">
    <property type="entry name" value="LLM class flavin-dependent oxidoreductase"/>
    <property type="match status" value="1"/>
</dbReference>
<proteinExistence type="predicted"/>
<dbReference type="RefSeq" id="WP_091613638.1">
    <property type="nucleotide sequence ID" value="NZ_FNNC01000003.1"/>
</dbReference>
<sequence length="332" mass="36526">MNISILDQSPIAEGENPEKAFEHTRELVQLAENWGFHRFWVAEHHSTSGLAGSSPEILMAHLASVTTSIRIGSGGVLLPQYSPYKVAENFKVLEALFPGRIDLGIGRSPGGGNTIREALTDGNKKSLSAFPRLLQEVQGFIDRSLPRDHPYASIKASPMSSSLPETWVLGLSERGARDAGKQSAGFMFGQFISPDQGALAVRKYHSSFVPSDRQPRPVTAACVFIVCAATDEEAEHLALSQDQWLLNVEKGTNTKVPAPESVKPGSWTQEEREKVRENRRRAVIGSPDAVQKQLRELRDKLGLDELMGITNIYDFEAKKKSFQYTADIAANL</sequence>
<dbReference type="InterPro" id="IPR011251">
    <property type="entry name" value="Luciferase-like_dom"/>
</dbReference>
<dbReference type="NCBIfam" id="TIGR03558">
    <property type="entry name" value="oxido_grp_1"/>
    <property type="match status" value="1"/>
</dbReference>
<dbReference type="CDD" id="cd00347">
    <property type="entry name" value="Flavin_utilizing_monoxygenases"/>
    <property type="match status" value="1"/>
</dbReference>
<dbReference type="AlphaFoldDB" id="A0A1H2UCI0"/>
<dbReference type="GO" id="GO:0005829">
    <property type="term" value="C:cytosol"/>
    <property type="evidence" value="ECO:0007669"/>
    <property type="project" value="TreeGrafter"/>
</dbReference>
<dbReference type="Gene3D" id="3.20.20.30">
    <property type="entry name" value="Luciferase-like domain"/>
    <property type="match status" value="1"/>
</dbReference>
<evidence type="ECO:0000313" key="5">
    <source>
        <dbReference type="Proteomes" id="UP000199488"/>
    </source>
</evidence>
<dbReference type="InterPro" id="IPR050766">
    <property type="entry name" value="Bact_Lucif_Oxidored"/>
</dbReference>
<dbReference type="GO" id="GO:0016705">
    <property type="term" value="F:oxidoreductase activity, acting on paired donors, with incorporation or reduction of molecular oxygen"/>
    <property type="evidence" value="ECO:0007669"/>
    <property type="project" value="InterPro"/>
</dbReference>
<dbReference type="PANTHER" id="PTHR30137">
    <property type="entry name" value="LUCIFERASE-LIKE MONOOXYGENASE"/>
    <property type="match status" value="1"/>
</dbReference>
<dbReference type="OrthoDB" id="9780518at2"/>
<dbReference type="InterPro" id="IPR019949">
    <property type="entry name" value="CmoO-like"/>
</dbReference>
<dbReference type="InterPro" id="IPR036661">
    <property type="entry name" value="Luciferase-like_sf"/>
</dbReference>
<dbReference type="Proteomes" id="UP000199488">
    <property type="component" value="Unassembled WGS sequence"/>
</dbReference>
<name>A0A1H2UCI0_9BACI</name>
<evidence type="ECO:0000259" key="3">
    <source>
        <dbReference type="Pfam" id="PF00296"/>
    </source>
</evidence>
<dbReference type="STRING" id="1122204.SAMN05421781_1661"/>
<organism evidence="4 5">
    <name type="scientific">Marinococcus luteus</name>
    <dbReference type="NCBI Taxonomy" id="1122204"/>
    <lineage>
        <taxon>Bacteria</taxon>
        <taxon>Bacillati</taxon>
        <taxon>Bacillota</taxon>
        <taxon>Bacilli</taxon>
        <taxon>Bacillales</taxon>
        <taxon>Bacillaceae</taxon>
        <taxon>Marinococcus</taxon>
    </lineage>
</organism>
<protein>
    <submittedName>
        <fullName evidence="4">Luciferase family oxidoreductase, group 1</fullName>
    </submittedName>
</protein>
<keyword evidence="5" id="KW-1185">Reference proteome</keyword>
<feature type="domain" description="Luciferase-like" evidence="3">
    <location>
        <begin position="1"/>
        <end position="302"/>
    </location>
</feature>
<gene>
    <name evidence="4" type="ORF">SAMN05421781_1661</name>
</gene>
<evidence type="ECO:0000256" key="2">
    <source>
        <dbReference type="SAM" id="MobiDB-lite"/>
    </source>
</evidence>
<accession>A0A1H2UCI0</accession>
<dbReference type="SUPFAM" id="SSF51679">
    <property type="entry name" value="Bacterial luciferase-like"/>
    <property type="match status" value="1"/>
</dbReference>
<comment type="similarity">
    <text evidence="1">To bacterial alkanal monooxygenase alpha and beta chains.</text>
</comment>